<evidence type="ECO:0000313" key="1">
    <source>
        <dbReference type="EMBL" id="WMV46136.1"/>
    </source>
</evidence>
<dbReference type="EMBL" id="CP133620">
    <property type="protein sequence ID" value="WMV46136.1"/>
    <property type="molecule type" value="Genomic_DNA"/>
</dbReference>
<organism evidence="1 2">
    <name type="scientific">Solanum verrucosum</name>
    <dbReference type="NCBI Taxonomy" id="315347"/>
    <lineage>
        <taxon>Eukaryota</taxon>
        <taxon>Viridiplantae</taxon>
        <taxon>Streptophyta</taxon>
        <taxon>Embryophyta</taxon>
        <taxon>Tracheophyta</taxon>
        <taxon>Spermatophyta</taxon>
        <taxon>Magnoliopsida</taxon>
        <taxon>eudicotyledons</taxon>
        <taxon>Gunneridae</taxon>
        <taxon>Pentapetalae</taxon>
        <taxon>asterids</taxon>
        <taxon>lamiids</taxon>
        <taxon>Solanales</taxon>
        <taxon>Solanaceae</taxon>
        <taxon>Solanoideae</taxon>
        <taxon>Solaneae</taxon>
        <taxon>Solanum</taxon>
    </lineage>
</organism>
<dbReference type="AlphaFoldDB" id="A0AAF0UIL5"/>
<keyword evidence="2" id="KW-1185">Reference proteome</keyword>
<dbReference type="Proteomes" id="UP001234989">
    <property type="component" value="Chromosome 9"/>
</dbReference>
<proteinExistence type="predicted"/>
<evidence type="ECO:0000313" key="2">
    <source>
        <dbReference type="Proteomes" id="UP001234989"/>
    </source>
</evidence>
<gene>
    <name evidence="1" type="ORF">MTR67_039521</name>
</gene>
<reference evidence="1" key="1">
    <citation type="submission" date="2023-08" db="EMBL/GenBank/DDBJ databases">
        <title>A de novo genome assembly of Solanum verrucosum Schlechtendal, a Mexican diploid species geographically isolated from the other diploid A-genome species in potato relatives.</title>
        <authorList>
            <person name="Hosaka K."/>
        </authorList>
    </citation>
    <scope>NUCLEOTIDE SEQUENCE</scope>
    <source>
        <tissue evidence="1">Young leaves</tissue>
    </source>
</reference>
<sequence>MLERFPALFIIIFLFFLRLGFPRIQNLNS</sequence>
<accession>A0AAF0UIL5</accession>
<name>A0AAF0UIL5_SOLVR</name>
<protein>
    <submittedName>
        <fullName evidence="1">Uncharacterized protein</fullName>
    </submittedName>
</protein>